<evidence type="ECO:0000313" key="1">
    <source>
        <dbReference type="EMBL" id="OGI65034.1"/>
    </source>
</evidence>
<accession>A0A1F6V6F0</accession>
<dbReference type="InterPro" id="IPR036390">
    <property type="entry name" value="WH_DNA-bd_sf"/>
</dbReference>
<proteinExistence type="predicted"/>
<dbReference type="Proteomes" id="UP000179076">
    <property type="component" value="Unassembled WGS sequence"/>
</dbReference>
<gene>
    <name evidence="1" type="ORF">A2W18_05600</name>
</gene>
<dbReference type="SUPFAM" id="SSF46785">
    <property type="entry name" value="Winged helix' DNA-binding domain"/>
    <property type="match status" value="1"/>
</dbReference>
<dbReference type="Pfam" id="PF13412">
    <property type="entry name" value="HTH_24"/>
    <property type="match status" value="1"/>
</dbReference>
<name>A0A1F6V6F0_9PROT</name>
<dbReference type="InterPro" id="IPR036388">
    <property type="entry name" value="WH-like_DNA-bd_sf"/>
</dbReference>
<dbReference type="Gene3D" id="1.10.10.10">
    <property type="entry name" value="Winged helix-like DNA-binding domain superfamily/Winged helix DNA-binding domain"/>
    <property type="match status" value="1"/>
</dbReference>
<protein>
    <submittedName>
        <fullName evidence="1">Uncharacterized protein</fullName>
    </submittedName>
</protein>
<dbReference type="EMBL" id="MFSP01000113">
    <property type="protein sequence ID" value="OGI65034.1"/>
    <property type="molecule type" value="Genomic_DNA"/>
</dbReference>
<organism evidence="1 2">
    <name type="scientific">Candidatus Muproteobacteria bacterium RBG_16_60_9</name>
    <dbReference type="NCBI Taxonomy" id="1817755"/>
    <lineage>
        <taxon>Bacteria</taxon>
        <taxon>Pseudomonadati</taxon>
        <taxon>Pseudomonadota</taxon>
        <taxon>Candidatus Muproteobacteria</taxon>
    </lineage>
</organism>
<reference evidence="1 2" key="1">
    <citation type="journal article" date="2016" name="Nat. Commun.">
        <title>Thousands of microbial genomes shed light on interconnected biogeochemical processes in an aquifer system.</title>
        <authorList>
            <person name="Anantharaman K."/>
            <person name="Brown C.T."/>
            <person name="Hug L.A."/>
            <person name="Sharon I."/>
            <person name="Castelle C.J."/>
            <person name="Probst A.J."/>
            <person name="Thomas B.C."/>
            <person name="Singh A."/>
            <person name="Wilkins M.J."/>
            <person name="Karaoz U."/>
            <person name="Brodie E.L."/>
            <person name="Williams K.H."/>
            <person name="Hubbard S.S."/>
            <person name="Banfield J.F."/>
        </authorList>
    </citation>
    <scope>NUCLEOTIDE SEQUENCE [LARGE SCALE GENOMIC DNA]</scope>
</reference>
<evidence type="ECO:0000313" key="2">
    <source>
        <dbReference type="Proteomes" id="UP000179076"/>
    </source>
</evidence>
<sequence>MNGKQQREDARLLDLLDAVHERSDLSQRHLARQMGIALGLANSYLKRCIRKGLIKISAAPANRYLYYLTPKGFSEKSRLTARYLSLSLDFYRRAGESCIKTLGDCQARGWRRIILCGASDLAEIAALRALEMDIVVVGIVDPDSERQKLVGRQVWRTLKQADAFDGCVLTDLQSPSQCYRQLTQQIGSDRVLVPDILRL</sequence>
<comment type="caution">
    <text evidence="1">The sequence shown here is derived from an EMBL/GenBank/DDBJ whole genome shotgun (WGS) entry which is preliminary data.</text>
</comment>
<dbReference type="AlphaFoldDB" id="A0A1F6V6F0"/>